<evidence type="ECO:0000313" key="2">
    <source>
        <dbReference type="EMBL" id="TWG08691.1"/>
    </source>
</evidence>
<dbReference type="EMBL" id="VIWX01000001">
    <property type="protein sequence ID" value="TWG08691.1"/>
    <property type="molecule type" value="Genomic_DNA"/>
</dbReference>
<keyword evidence="3" id="KW-1185">Reference proteome</keyword>
<proteinExistence type="predicted"/>
<protein>
    <submittedName>
        <fullName evidence="2">Uncharacterized protein</fullName>
    </submittedName>
</protein>
<feature type="compositionally biased region" description="Low complexity" evidence="1">
    <location>
        <begin position="34"/>
        <end position="46"/>
    </location>
</feature>
<dbReference type="Proteomes" id="UP000316184">
    <property type="component" value="Unassembled WGS sequence"/>
</dbReference>
<sequence>MNETRCYATPQEQQALTRGVRISLSRRKTPQAAVSTSSGCSSVTTT</sequence>
<accession>A0A561VAP5</accession>
<gene>
    <name evidence="2" type="ORF">FHU35_111316</name>
</gene>
<feature type="region of interest" description="Disordered" evidence="1">
    <location>
        <begin position="27"/>
        <end position="46"/>
    </location>
</feature>
<reference evidence="2 3" key="1">
    <citation type="submission" date="2019-06" db="EMBL/GenBank/DDBJ databases">
        <title>Sequencing the genomes of 1000 actinobacteria strains.</title>
        <authorList>
            <person name="Klenk H.-P."/>
        </authorList>
    </citation>
    <scope>NUCLEOTIDE SEQUENCE [LARGE SCALE GENOMIC DNA]</scope>
    <source>
        <strain evidence="2 3">DSM 46699</strain>
    </source>
</reference>
<name>A0A561VAP5_9PSEU</name>
<evidence type="ECO:0000313" key="3">
    <source>
        <dbReference type="Proteomes" id="UP000316184"/>
    </source>
</evidence>
<comment type="caution">
    <text evidence="2">The sequence shown here is derived from an EMBL/GenBank/DDBJ whole genome shotgun (WGS) entry which is preliminary data.</text>
</comment>
<evidence type="ECO:0000256" key="1">
    <source>
        <dbReference type="SAM" id="MobiDB-lite"/>
    </source>
</evidence>
<organism evidence="2 3">
    <name type="scientific">Saccharopolyspora dendranthemae</name>
    <dbReference type="NCBI Taxonomy" id="1181886"/>
    <lineage>
        <taxon>Bacteria</taxon>
        <taxon>Bacillati</taxon>
        <taxon>Actinomycetota</taxon>
        <taxon>Actinomycetes</taxon>
        <taxon>Pseudonocardiales</taxon>
        <taxon>Pseudonocardiaceae</taxon>
        <taxon>Saccharopolyspora</taxon>
    </lineage>
</organism>
<dbReference type="AlphaFoldDB" id="A0A561VAP5"/>